<organism evidence="7 8">
    <name type="scientific">Mycobacterium ulcerans str. Harvey</name>
    <dbReference type="NCBI Taxonomy" id="1299332"/>
    <lineage>
        <taxon>Bacteria</taxon>
        <taxon>Bacillati</taxon>
        <taxon>Actinomycetota</taxon>
        <taxon>Actinomycetes</taxon>
        <taxon>Mycobacteriales</taxon>
        <taxon>Mycobacteriaceae</taxon>
        <taxon>Mycobacterium</taxon>
        <taxon>Mycobacterium ulcerans group</taxon>
    </lineage>
</organism>
<gene>
    <name evidence="7" type="ORF">I551_4172</name>
</gene>
<keyword evidence="3" id="KW-0378">Hydrolase</keyword>
<accession>A0ABP3ADG9</accession>
<proteinExistence type="inferred from homology"/>
<dbReference type="PANTHER" id="PTHR42693">
    <property type="entry name" value="ARYLSULFATASE FAMILY MEMBER"/>
    <property type="match status" value="1"/>
</dbReference>
<dbReference type="EMBL" id="JAOL01000122">
    <property type="protein sequence ID" value="EUA89378.1"/>
    <property type="molecule type" value="Genomic_DNA"/>
</dbReference>
<dbReference type="PANTHER" id="PTHR42693:SF43">
    <property type="entry name" value="BLL2667 PROTEIN"/>
    <property type="match status" value="1"/>
</dbReference>
<dbReference type="Proteomes" id="UP000020681">
    <property type="component" value="Unassembled WGS sequence"/>
</dbReference>
<dbReference type="Pfam" id="PF06897">
    <property type="entry name" value="DUF1269"/>
    <property type="match status" value="1"/>
</dbReference>
<dbReference type="SUPFAM" id="SSF53649">
    <property type="entry name" value="Alkaline phosphatase-like"/>
    <property type="match status" value="1"/>
</dbReference>
<reference evidence="7 8" key="1">
    <citation type="submission" date="2014-01" db="EMBL/GenBank/DDBJ databases">
        <authorList>
            <person name="Dobos K."/>
            <person name="Lenaerts A."/>
            <person name="Ordway D."/>
            <person name="DeGroote M.A."/>
            <person name="Parker T."/>
            <person name="Sizemore C."/>
            <person name="Tallon L.J."/>
            <person name="Sadzewicz L.K."/>
            <person name="Sengamalay N."/>
            <person name="Fraser C.M."/>
            <person name="Hine E."/>
            <person name="Shefchek K.A."/>
            <person name="Das S.P."/>
            <person name="Tettelin H."/>
        </authorList>
    </citation>
    <scope>NUCLEOTIDE SEQUENCE [LARGE SCALE GENOMIC DNA]</scope>
    <source>
        <strain evidence="7 8">Harvey</strain>
    </source>
</reference>
<feature type="region of interest" description="Disordered" evidence="5">
    <location>
        <begin position="344"/>
        <end position="450"/>
    </location>
</feature>
<evidence type="ECO:0000259" key="6">
    <source>
        <dbReference type="Pfam" id="PF00884"/>
    </source>
</evidence>
<comment type="similarity">
    <text evidence="1">Belongs to the sulfatase family.</text>
</comment>
<keyword evidence="2" id="KW-0479">Metal-binding</keyword>
<evidence type="ECO:0000256" key="4">
    <source>
        <dbReference type="ARBA" id="ARBA00022837"/>
    </source>
</evidence>
<dbReference type="Pfam" id="PF00884">
    <property type="entry name" value="Sulfatase"/>
    <property type="match status" value="1"/>
</dbReference>
<feature type="compositionally biased region" description="Polar residues" evidence="5">
    <location>
        <begin position="412"/>
        <end position="426"/>
    </location>
</feature>
<dbReference type="InterPro" id="IPR009200">
    <property type="entry name" value="DUF1269_membrane"/>
</dbReference>
<name>A0ABP3ADG9_MYCUL</name>
<dbReference type="Gene3D" id="3.40.720.10">
    <property type="entry name" value="Alkaline Phosphatase, subunit A"/>
    <property type="match status" value="1"/>
</dbReference>
<dbReference type="InterPro" id="IPR024607">
    <property type="entry name" value="Sulfatase_CS"/>
</dbReference>
<dbReference type="InterPro" id="IPR000917">
    <property type="entry name" value="Sulfatase_N"/>
</dbReference>
<dbReference type="InterPro" id="IPR050738">
    <property type="entry name" value="Sulfatase"/>
</dbReference>
<keyword evidence="8" id="KW-1185">Reference proteome</keyword>
<evidence type="ECO:0000256" key="2">
    <source>
        <dbReference type="ARBA" id="ARBA00022723"/>
    </source>
</evidence>
<dbReference type="PROSITE" id="PS00523">
    <property type="entry name" value="SULFATASE_1"/>
    <property type="match status" value="1"/>
</dbReference>
<comment type="caution">
    <text evidence="7">The sequence shown here is derived from an EMBL/GenBank/DDBJ whole genome shotgun (WGS) entry which is preliminary data.</text>
</comment>
<evidence type="ECO:0000256" key="1">
    <source>
        <dbReference type="ARBA" id="ARBA00008779"/>
    </source>
</evidence>
<feature type="domain" description="Sulfatase N-terminal" evidence="6">
    <location>
        <begin position="207"/>
        <end position="330"/>
    </location>
</feature>
<sequence>MSEENTLVIVAGYQDLDAAQHDFENLTGRANAKTLPLQGAVLVGKDNEGNPVLIDTGNRLGRRGAAWGAGAGLAVGLVSPALLASTAVGAAAGALAGTFIQHRVKSGLADKIGQALSAGSAVVIAVTPAQGRLPVEQTLSGSPMKSVAELSRSTMRSLGAALQEAMGKFNPDRTKLPIPQRTIGRTMAESVGDWTIVAGANAPDDAPNVLIVLIDDAGFGGPDTFGGGIRTPTLSRVANNGLAYNRFHLTAICSPTRAALLTGRNHHRVGFGSVCELPGPYPGYSTVKPRSCAALPRILRDNGYVTGAFGKWHLTPDNVQGAAGPFDNWPLGWGLTISGDSRRVRPASMTRSSPRTTPCWAYRRGTTGSPISSPTTSPTRPSSGCTPYGRRTRPSRGCCTTRPAPHMHRTTCSKSGPTNTRASSTRAGMCIGKRHSSARRSSGSFRPTPN</sequence>
<protein>
    <submittedName>
        <fullName evidence="7">Sulfatase family protein</fullName>
    </submittedName>
</protein>
<evidence type="ECO:0000313" key="8">
    <source>
        <dbReference type="Proteomes" id="UP000020681"/>
    </source>
</evidence>
<evidence type="ECO:0000256" key="5">
    <source>
        <dbReference type="SAM" id="MobiDB-lite"/>
    </source>
</evidence>
<evidence type="ECO:0000313" key="7">
    <source>
        <dbReference type="EMBL" id="EUA89378.1"/>
    </source>
</evidence>
<keyword evidence="4" id="KW-0106">Calcium</keyword>
<evidence type="ECO:0000256" key="3">
    <source>
        <dbReference type="ARBA" id="ARBA00022801"/>
    </source>
</evidence>
<dbReference type="InterPro" id="IPR017850">
    <property type="entry name" value="Alkaline_phosphatase_core_sf"/>
</dbReference>
<feature type="compositionally biased region" description="Polar residues" evidence="5">
    <location>
        <begin position="439"/>
        <end position="450"/>
    </location>
</feature>
<feature type="compositionally biased region" description="Low complexity" evidence="5">
    <location>
        <begin position="365"/>
        <end position="387"/>
    </location>
</feature>